<feature type="transmembrane region" description="Helical" evidence="6">
    <location>
        <begin position="12"/>
        <end position="29"/>
    </location>
</feature>
<evidence type="ECO:0000256" key="5">
    <source>
        <dbReference type="ARBA" id="ARBA00023136"/>
    </source>
</evidence>
<keyword evidence="4 6" id="KW-1133">Transmembrane helix</keyword>
<dbReference type="PANTHER" id="PTHR30250">
    <property type="entry name" value="PST FAMILY PREDICTED COLANIC ACID TRANSPORTER"/>
    <property type="match status" value="1"/>
</dbReference>
<evidence type="ECO:0000256" key="6">
    <source>
        <dbReference type="SAM" id="Phobius"/>
    </source>
</evidence>
<dbReference type="InterPro" id="IPR050833">
    <property type="entry name" value="Poly_Biosynth_Transport"/>
</dbReference>
<evidence type="ECO:0000256" key="4">
    <source>
        <dbReference type="ARBA" id="ARBA00022989"/>
    </source>
</evidence>
<reference evidence="7" key="2">
    <citation type="journal article" date="2021" name="PeerJ">
        <title>Extensive microbial diversity within the chicken gut microbiome revealed by metagenomics and culture.</title>
        <authorList>
            <person name="Gilroy R."/>
            <person name="Ravi A."/>
            <person name="Getino M."/>
            <person name="Pursley I."/>
            <person name="Horton D.L."/>
            <person name="Alikhan N.F."/>
            <person name="Baker D."/>
            <person name="Gharbi K."/>
            <person name="Hall N."/>
            <person name="Watson M."/>
            <person name="Adriaenssens E.M."/>
            <person name="Foster-Nyarko E."/>
            <person name="Jarju S."/>
            <person name="Secka A."/>
            <person name="Antonio M."/>
            <person name="Oren A."/>
            <person name="Chaudhuri R.R."/>
            <person name="La Ragione R."/>
            <person name="Hildebrand F."/>
            <person name="Pallen M.J."/>
        </authorList>
    </citation>
    <scope>NUCLEOTIDE SEQUENCE</scope>
    <source>
        <strain evidence="7">ChiW17-6978</strain>
    </source>
</reference>
<dbReference type="PANTHER" id="PTHR30250:SF11">
    <property type="entry name" value="O-ANTIGEN TRANSPORTER-RELATED"/>
    <property type="match status" value="1"/>
</dbReference>
<proteinExistence type="predicted"/>
<protein>
    <submittedName>
        <fullName evidence="7">Oligosaccharide flippase family protein</fullName>
    </submittedName>
</protein>
<name>A0A9D1GRK2_9MOLU</name>
<feature type="transmembrane region" description="Helical" evidence="6">
    <location>
        <begin position="312"/>
        <end position="331"/>
    </location>
</feature>
<organism evidence="7 8">
    <name type="scientific">Candidatus Pelethenecus faecipullorum</name>
    <dbReference type="NCBI Taxonomy" id="2840900"/>
    <lineage>
        <taxon>Bacteria</taxon>
        <taxon>Bacillati</taxon>
        <taxon>Mycoplasmatota</taxon>
        <taxon>Mollicutes</taxon>
        <taxon>Candidatus Pelethenecus</taxon>
    </lineage>
</organism>
<dbReference type="InterPro" id="IPR002797">
    <property type="entry name" value="Polysacc_synth"/>
</dbReference>
<evidence type="ECO:0000313" key="7">
    <source>
        <dbReference type="EMBL" id="HIT50544.1"/>
    </source>
</evidence>
<evidence type="ECO:0000256" key="3">
    <source>
        <dbReference type="ARBA" id="ARBA00022692"/>
    </source>
</evidence>
<feature type="transmembrane region" description="Helical" evidence="6">
    <location>
        <begin position="152"/>
        <end position="173"/>
    </location>
</feature>
<keyword evidence="5 6" id="KW-0472">Membrane</keyword>
<keyword evidence="2" id="KW-1003">Cell membrane</keyword>
<dbReference type="Pfam" id="PF01943">
    <property type="entry name" value="Polysacc_synt"/>
    <property type="match status" value="1"/>
</dbReference>
<evidence type="ECO:0000313" key="8">
    <source>
        <dbReference type="Proteomes" id="UP000886758"/>
    </source>
</evidence>
<comment type="caution">
    <text evidence="7">The sequence shown here is derived from an EMBL/GenBank/DDBJ whole genome shotgun (WGS) entry which is preliminary data.</text>
</comment>
<feature type="transmembrane region" description="Helical" evidence="6">
    <location>
        <begin position="457"/>
        <end position="476"/>
    </location>
</feature>
<dbReference type="EMBL" id="DVLF01000183">
    <property type="protein sequence ID" value="HIT50544.1"/>
    <property type="molecule type" value="Genomic_DNA"/>
</dbReference>
<feature type="transmembrane region" description="Helical" evidence="6">
    <location>
        <begin position="41"/>
        <end position="64"/>
    </location>
</feature>
<feature type="transmembrane region" description="Helical" evidence="6">
    <location>
        <begin position="404"/>
        <end position="424"/>
    </location>
</feature>
<gene>
    <name evidence="7" type="ORF">IAD46_05895</name>
</gene>
<evidence type="ECO:0000256" key="1">
    <source>
        <dbReference type="ARBA" id="ARBA00004651"/>
    </source>
</evidence>
<dbReference type="AlphaFoldDB" id="A0A9D1GRK2"/>
<comment type="subcellular location">
    <subcellularLocation>
        <location evidence="1">Cell membrane</location>
        <topology evidence="1">Multi-pass membrane protein</topology>
    </subcellularLocation>
</comment>
<feature type="transmembrane region" description="Helical" evidence="6">
    <location>
        <begin position="117"/>
        <end position="140"/>
    </location>
</feature>
<feature type="transmembrane region" description="Helical" evidence="6">
    <location>
        <begin position="436"/>
        <end position="451"/>
    </location>
</feature>
<accession>A0A9D1GRK2</accession>
<feature type="transmembrane region" description="Helical" evidence="6">
    <location>
        <begin position="377"/>
        <end position="398"/>
    </location>
</feature>
<feature type="transmembrane region" description="Helical" evidence="6">
    <location>
        <begin position="179"/>
        <end position="201"/>
    </location>
</feature>
<keyword evidence="3 6" id="KW-0812">Transmembrane</keyword>
<evidence type="ECO:0000256" key="2">
    <source>
        <dbReference type="ARBA" id="ARBA00022475"/>
    </source>
</evidence>
<feature type="transmembrane region" description="Helical" evidence="6">
    <location>
        <begin position="85"/>
        <end position="105"/>
    </location>
</feature>
<reference evidence="7" key="1">
    <citation type="submission" date="2020-10" db="EMBL/GenBank/DDBJ databases">
        <authorList>
            <person name="Gilroy R."/>
        </authorList>
    </citation>
    <scope>NUCLEOTIDE SEQUENCE</scope>
    <source>
        <strain evidence="7">ChiW17-6978</strain>
    </source>
</reference>
<feature type="transmembrane region" description="Helical" evidence="6">
    <location>
        <begin position="272"/>
        <end position="292"/>
    </location>
</feature>
<sequence>MRKKTAEKIQMILLIGAVIKVLGLVYKIVLTRILGMEGMRLMSLVFPTLSLALCLSSLCIPAVVNQNIAANLFTHHTRASTIVKAALRITFISSSLISLILMASFPLYKVIFETSFIYYPLLMSVPLIYISNCTGVLRGYLEAKNRFDTTYLANLFEQITKIALCFFLLFLFKDSDIKTQVLLCFLSMTVSEFASFFYIVAKIKKTTRLRYTDVSSLGYEKKILKQALPLTFNQLVITLDNYLEPFLFYLVATKVGISIYDATVYYTEVTSFAIPLLIFAHFGVQSISKFTFPKITELRWQKELLHPVLRQAFFFCFLIAVFNFMLCYFYAEESLLILFKDASSSTVVSSLAVLYFFAYFNPLFVAILQAYNKEKRLLITTIVSSFCSLLGIIIWTLIPTIALEGFVLGLAGGSFVRFLLLFYFAHREVRFKVRKLPLLCLILFCTGYFLANLIYHHLLYFLLVTLIAFLLALLLYRQFYRNNKSNPDRTMRKESL</sequence>
<dbReference type="Proteomes" id="UP000886758">
    <property type="component" value="Unassembled WGS sequence"/>
</dbReference>
<feature type="transmembrane region" description="Helical" evidence="6">
    <location>
        <begin position="351"/>
        <end position="370"/>
    </location>
</feature>
<dbReference type="GO" id="GO:0005886">
    <property type="term" value="C:plasma membrane"/>
    <property type="evidence" value="ECO:0007669"/>
    <property type="project" value="UniProtKB-SubCell"/>
</dbReference>